<dbReference type="OrthoDB" id="3787729at2"/>
<accession>A0A543FHC7</accession>
<evidence type="ECO:0000256" key="1">
    <source>
        <dbReference type="ARBA" id="ARBA00022679"/>
    </source>
</evidence>
<dbReference type="AlphaFoldDB" id="A0A543FHC7"/>
<dbReference type="EMBL" id="VFPG01000001">
    <property type="protein sequence ID" value="TQM33162.1"/>
    <property type="molecule type" value="Genomic_DNA"/>
</dbReference>
<keyword evidence="7" id="KW-1185">Reference proteome</keyword>
<evidence type="ECO:0000313" key="6">
    <source>
        <dbReference type="EMBL" id="TQM33162.1"/>
    </source>
</evidence>
<sequence length="214" mass="22624">MAVLHCTTMSPGKRELLTEWLPSRPWYRGGVRPRLAKAGGFRLDDPAGEVGIEFVVVTDDSGARPTTYHVPMTYRGAELTEAADALIGTSEHGVLGLRWIYDGPRDPVALAQIVALLSGNAQPQAQSASDTPDDSIRVANPLTALAAGQFATVDGSEDTEISMIGGPVLRVHRRLEPEVALGPGITTVTAPWGSSGDSASRSVLLSARSKFLHG</sequence>
<dbReference type="GO" id="GO:0005524">
    <property type="term" value="F:ATP binding"/>
    <property type="evidence" value="ECO:0007669"/>
    <property type="project" value="UniProtKB-KW"/>
</dbReference>
<dbReference type="Proteomes" id="UP000316331">
    <property type="component" value="Unassembled WGS sequence"/>
</dbReference>
<gene>
    <name evidence="6" type="ORF">FB390_4879</name>
</gene>
<dbReference type="GO" id="GO:0016301">
    <property type="term" value="F:kinase activity"/>
    <property type="evidence" value="ECO:0007669"/>
    <property type="project" value="UniProtKB-KW"/>
</dbReference>
<proteinExistence type="predicted"/>
<dbReference type="Pfam" id="PF18085">
    <property type="entry name" value="Mak_N_cap"/>
    <property type="match status" value="1"/>
</dbReference>
<dbReference type="InterPro" id="IPR040999">
    <property type="entry name" value="Mak_N_cap"/>
</dbReference>
<keyword evidence="1" id="KW-0808">Transferase</keyword>
<keyword evidence="3" id="KW-0418">Kinase</keyword>
<keyword evidence="2" id="KW-0547">Nucleotide-binding</keyword>
<evidence type="ECO:0000256" key="3">
    <source>
        <dbReference type="ARBA" id="ARBA00022777"/>
    </source>
</evidence>
<reference evidence="6 7" key="1">
    <citation type="submission" date="2019-06" db="EMBL/GenBank/DDBJ databases">
        <title>Sequencing the genomes of 1000 actinobacteria strains.</title>
        <authorList>
            <person name="Klenk H.-P."/>
        </authorList>
    </citation>
    <scope>NUCLEOTIDE SEQUENCE [LARGE SCALE GENOMIC DNA]</scope>
    <source>
        <strain evidence="6 7">DSM 103495</strain>
    </source>
</reference>
<keyword evidence="4" id="KW-0067">ATP-binding</keyword>
<protein>
    <recommendedName>
        <fullName evidence="5">Maltokinase N-terminal cap domain-containing protein</fullName>
    </recommendedName>
</protein>
<evidence type="ECO:0000256" key="2">
    <source>
        <dbReference type="ARBA" id="ARBA00022741"/>
    </source>
</evidence>
<evidence type="ECO:0000313" key="7">
    <source>
        <dbReference type="Proteomes" id="UP000316331"/>
    </source>
</evidence>
<evidence type="ECO:0000256" key="4">
    <source>
        <dbReference type="ARBA" id="ARBA00022840"/>
    </source>
</evidence>
<comment type="caution">
    <text evidence="6">The sequence shown here is derived from an EMBL/GenBank/DDBJ whole genome shotgun (WGS) entry which is preliminary data.</text>
</comment>
<feature type="domain" description="Maltokinase N-terminal cap" evidence="5">
    <location>
        <begin position="20"/>
        <end position="106"/>
    </location>
</feature>
<evidence type="ECO:0000259" key="5">
    <source>
        <dbReference type="Pfam" id="PF18085"/>
    </source>
</evidence>
<name>A0A543FHC7_9NOCA</name>
<organism evidence="6 7">
    <name type="scientific">Nocardia bhagyanarayanae</name>
    <dbReference type="NCBI Taxonomy" id="1215925"/>
    <lineage>
        <taxon>Bacteria</taxon>
        <taxon>Bacillati</taxon>
        <taxon>Actinomycetota</taxon>
        <taxon>Actinomycetes</taxon>
        <taxon>Mycobacteriales</taxon>
        <taxon>Nocardiaceae</taxon>
        <taxon>Nocardia</taxon>
    </lineage>
</organism>